<evidence type="ECO:0000313" key="3">
    <source>
        <dbReference type="Proteomes" id="UP000323506"/>
    </source>
</evidence>
<evidence type="ECO:0000256" key="1">
    <source>
        <dbReference type="SAM" id="Phobius"/>
    </source>
</evidence>
<proteinExistence type="predicted"/>
<dbReference type="EMBL" id="CM017705">
    <property type="protein sequence ID" value="TYG72189.1"/>
    <property type="molecule type" value="Genomic_DNA"/>
</dbReference>
<organism evidence="2 3">
    <name type="scientific">Gossypium darwinii</name>
    <name type="common">Darwin's cotton</name>
    <name type="synonym">Gossypium barbadense var. darwinii</name>
    <dbReference type="NCBI Taxonomy" id="34276"/>
    <lineage>
        <taxon>Eukaryota</taxon>
        <taxon>Viridiplantae</taxon>
        <taxon>Streptophyta</taxon>
        <taxon>Embryophyta</taxon>
        <taxon>Tracheophyta</taxon>
        <taxon>Spermatophyta</taxon>
        <taxon>Magnoliopsida</taxon>
        <taxon>eudicotyledons</taxon>
        <taxon>Gunneridae</taxon>
        <taxon>Pentapetalae</taxon>
        <taxon>rosids</taxon>
        <taxon>malvids</taxon>
        <taxon>Malvales</taxon>
        <taxon>Malvaceae</taxon>
        <taxon>Malvoideae</taxon>
        <taxon>Gossypium</taxon>
    </lineage>
</organism>
<evidence type="ECO:0000313" key="2">
    <source>
        <dbReference type="EMBL" id="TYG72189.1"/>
    </source>
</evidence>
<feature type="transmembrane region" description="Helical" evidence="1">
    <location>
        <begin position="56"/>
        <end position="78"/>
    </location>
</feature>
<gene>
    <name evidence="2" type="ORF">ES288_D05G459400v1</name>
</gene>
<keyword evidence="1" id="KW-1133">Transmembrane helix</keyword>
<dbReference type="AlphaFoldDB" id="A0A5D2CRG6"/>
<dbReference type="Proteomes" id="UP000323506">
    <property type="component" value="Chromosome D05"/>
</dbReference>
<accession>A0A5D2CRG6</accession>
<reference evidence="2 3" key="1">
    <citation type="submission" date="2019-06" db="EMBL/GenBank/DDBJ databases">
        <title>WGS assembly of Gossypium darwinii.</title>
        <authorList>
            <person name="Chen Z.J."/>
            <person name="Sreedasyam A."/>
            <person name="Ando A."/>
            <person name="Song Q."/>
            <person name="De L."/>
            <person name="Hulse-Kemp A."/>
            <person name="Ding M."/>
            <person name="Ye W."/>
            <person name="Kirkbride R."/>
            <person name="Jenkins J."/>
            <person name="Plott C."/>
            <person name="Lovell J."/>
            <person name="Lin Y.-M."/>
            <person name="Vaughn R."/>
            <person name="Liu B."/>
            <person name="Li W."/>
            <person name="Simpson S."/>
            <person name="Scheffler B."/>
            <person name="Saski C."/>
            <person name="Grover C."/>
            <person name="Hu G."/>
            <person name="Conover J."/>
            <person name="Carlson J."/>
            <person name="Shu S."/>
            <person name="Boston L."/>
            <person name="Williams M."/>
            <person name="Peterson D."/>
            <person name="Mcgee K."/>
            <person name="Jones D."/>
            <person name="Wendel J."/>
            <person name="Stelly D."/>
            <person name="Grimwood J."/>
            <person name="Schmutz J."/>
        </authorList>
    </citation>
    <scope>NUCLEOTIDE SEQUENCE [LARGE SCALE GENOMIC DNA]</scope>
    <source>
        <strain evidence="2">1808015.09</strain>
    </source>
</reference>
<name>A0A5D2CRG6_GOSDA</name>
<keyword evidence="1" id="KW-0472">Membrane</keyword>
<protein>
    <submittedName>
        <fullName evidence="2">Uncharacterized protein</fullName>
    </submittedName>
</protein>
<keyword evidence="1" id="KW-0812">Transmembrane</keyword>
<sequence length="137" mass="15281">MLNPTGSLDLRRLTYSLARASPASKWVNPFCSGTCLATFSLWKLKNTNLPKKRERAVLTLIITWALSSALIASLALAAEFLEKEMALDEDLPLLRGLRPWNEMLEGVTMPFFFWTVEKIGVNKAEEAAMVPALKNVV</sequence>
<keyword evidence="3" id="KW-1185">Reference proteome</keyword>